<dbReference type="Pfam" id="PF04657">
    <property type="entry name" value="DMT_YdcZ"/>
    <property type="match status" value="1"/>
</dbReference>
<evidence type="ECO:0000313" key="2">
    <source>
        <dbReference type="EMBL" id="PRY92710.1"/>
    </source>
</evidence>
<feature type="transmembrane region" description="Helical" evidence="1">
    <location>
        <begin position="37"/>
        <end position="58"/>
    </location>
</feature>
<keyword evidence="1" id="KW-1133">Transmembrane helix</keyword>
<dbReference type="RefSeq" id="WP_106160384.1">
    <property type="nucleotide sequence ID" value="NZ_PVTT01000002.1"/>
</dbReference>
<gene>
    <name evidence="2" type="ORF">BCF33_1564</name>
</gene>
<evidence type="ECO:0000256" key="1">
    <source>
        <dbReference type="SAM" id="Phobius"/>
    </source>
</evidence>
<name>A0A2T0X198_9RHOB</name>
<dbReference type="OrthoDB" id="370053at2"/>
<keyword evidence="3" id="KW-1185">Reference proteome</keyword>
<feature type="transmembrane region" description="Helical" evidence="1">
    <location>
        <begin position="65"/>
        <end position="88"/>
    </location>
</feature>
<evidence type="ECO:0000313" key="3">
    <source>
        <dbReference type="Proteomes" id="UP000238801"/>
    </source>
</evidence>
<dbReference type="PANTHER" id="PTHR34821">
    <property type="entry name" value="INNER MEMBRANE PROTEIN YDCZ"/>
    <property type="match status" value="1"/>
</dbReference>
<accession>A0A2T0X198</accession>
<dbReference type="Proteomes" id="UP000238801">
    <property type="component" value="Unassembled WGS sequence"/>
</dbReference>
<dbReference type="EMBL" id="PVTT01000002">
    <property type="protein sequence ID" value="PRY92710.1"/>
    <property type="molecule type" value="Genomic_DNA"/>
</dbReference>
<reference evidence="2 3" key="1">
    <citation type="submission" date="2018-03" db="EMBL/GenBank/DDBJ databases">
        <title>Genomic Encyclopedia of Archaeal and Bacterial Type Strains, Phase II (KMG-II): from individual species to whole genera.</title>
        <authorList>
            <person name="Goeker M."/>
        </authorList>
    </citation>
    <scope>NUCLEOTIDE SEQUENCE [LARGE SCALE GENOMIC DNA]</scope>
    <source>
        <strain evidence="2 3">DSM 29318</strain>
    </source>
</reference>
<feature type="transmembrane region" description="Helical" evidence="1">
    <location>
        <begin position="94"/>
        <end position="116"/>
    </location>
</feature>
<dbReference type="PANTHER" id="PTHR34821:SF2">
    <property type="entry name" value="INNER MEMBRANE PROTEIN YDCZ"/>
    <property type="match status" value="1"/>
</dbReference>
<sequence>MTQPPLLVALAAILLGGACIAVQAPMNARLAAHAGGPVAAAAVSFGVGFAILAAIALARGGLPPAAAVAAAPWWAWAGGALGAVYVWAAAWSVGSLGVVTLVAALIAGQMSAALVLDATGAFGLRPREVDAKRLLAVALVAAGVLTSRL</sequence>
<protein>
    <submittedName>
        <fullName evidence="2">Transporter family-2 protein</fullName>
    </submittedName>
</protein>
<dbReference type="InterPro" id="IPR006750">
    <property type="entry name" value="YdcZ"/>
</dbReference>
<keyword evidence="1" id="KW-0472">Membrane</keyword>
<dbReference type="AlphaFoldDB" id="A0A2T0X198"/>
<dbReference type="GO" id="GO:0005886">
    <property type="term" value="C:plasma membrane"/>
    <property type="evidence" value="ECO:0007669"/>
    <property type="project" value="TreeGrafter"/>
</dbReference>
<organism evidence="2 3">
    <name type="scientific">Hasllibacter halocynthiae</name>
    <dbReference type="NCBI Taxonomy" id="595589"/>
    <lineage>
        <taxon>Bacteria</taxon>
        <taxon>Pseudomonadati</taxon>
        <taxon>Pseudomonadota</taxon>
        <taxon>Alphaproteobacteria</taxon>
        <taxon>Rhodobacterales</taxon>
        <taxon>Roseobacteraceae</taxon>
        <taxon>Hasllibacter</taxon>
    </lineage>
</organism>
<proteinExistence type="predicted"/>
<comment type="caution">
    <text evidence="2">The sequence shown here is derived from an EMBL/GenBank/DDBJ whole genome shotgun (WGS) entry which is preliminary data.</text>
</comment>
<keyword evidence="1" id="KW-0812">Transmembrane</keyword>